<sequence>MSRRSFFRLFLVATLSFLAWFNFSPAAYSMGGKLPAIAEPAPEFTLPTNTGDGNLSLSDYRGQWV</sequence>
<dbReference type="SUPFAM" id="SSF52833">
    <property type="entry name" value="Thioredoxin-like"/>
    <property type="match status" value="1"/>
</dbReference>
<accession>A0ABS3FVX1</accession>
<proteinExistence type="predicted"/>
<reference evidence="1 2" key="1">
    <citation type="submission" date="2021-03" db="EMBL/GenBank/DDBJ databases">
        <title>Metabolic Capacity of the Antarctic Cyanobacterium Phormidium pseudopriestleyi that Sustains Oxygenic Photosynthesis in the Presence of Hydrogen Sulfide.</title>
        <authorList>
            <person name="Lumian J.E."/>
            <person name="Jungblut A.D."/>
            <person name="Dillon M.L."/>
            <person name="Hawes I."/>
            <person name="Doran P.T."/>
            <person name="Mackey T.J."/>
            <person name="Dick G.J."/>
            <person name="Grettenberger C.L."/>
            <person name="Sumner D.Y."/>
        </authorList>
    </citation>
    <scope>NUCLEOTIDE SEQUENCE [LARGE SCALE GENOMIC DNA]</scope>
    <source>
        <strain evidence="1 2">FRX01</strain>
    </source>
</reference>
<comment type="caution">
    <text evidence="1">The sequence shown here is derived from an EMBL/GenBank/DDBJ whole genome shotgun (WGS) entry which is preliminary data.</text>
</comment>
<dbReference type="Gene3D" id="3.40.30.10">
    <property type="entry name" value="Glutaredoxin"/>
    <property type="match status" value="1"/>
</dbReference>
<keyword evidence="2" id="KW-1185">Reference proteome</keyword>
<organism evidence="1 2">
    <name type="scientific">Phormidium pseudopriestleyi FRX01</name>
    <dbReference type="NCBI Taxonomy" id="1759528"/>
    <lineage>
        <taxon>Bacteria</taxon>
        <taxon>Bacillati</taxon>
        <taxon>Cyanobacteriota</taxon>
        <taxon>Cyanophyceae</taxon>
        <taxon>Oscillatoriophycideae</taxon>
        <taxon>Oscillatoriales</taxon>
        <taxon>Oscillatoriaceae</taxon>
        <taxon>Phormidium</taxon>
    </lineage>
</organism>
<evidence type="ECO:0000313" key="1">
    <source>
        <dbReference type="EMBL" id="MBO0351002.1"/>
    </source>
</evidence>
<dbReference type="Proteomes" id="UP000664844">
    <property type="component" value="Unassembled WGS sequence"/>
</dbReference>
<feature type="non-terminal residue" evidence="1">
    <location>
        <position position="65"/>
    </location>
</feature>
<dbReference type="EMBL" id="JAFLQW010000482">
    <property type="protein sequence ID" value="MBO0351002.1"/>
    <property type="molecule type" value="Genomic_DNA"/>
</dbReference>
<protein>
    <submittedName>
        <fullName evidence="1">Peroxiredoxin</fullName>
    </submittedName>
</protein>
<dbReference type="InterPro" id="IPR036249">
    <property type="entry name" value="Thioredoxin-like_sf"/>
</dbReference>
<evidence type="ECO:0000313" key="2">
    <source>
        <dbReference type="Proteomes" id="UP000664844"/>
    </source>
</evidence>
<gene>
    <name evidence="1" type="ORF">J0895_18395</name>
</gene>
<name>A0ABS3FVX1_9CYAN</name>